<dbReference type="GeneID" id="5856207"/>
<keyword evidence="3" id="KW-1185">Reference proteome</keyword>
<dbReference type="VEuPathDB" id="FungiDB:MGL_1170"/>
<feature type="region of interest" description="Disordered" evidence="1">
    <location>
        <begin position="1"/>
        <end position="22"/>
    </location>
</feature>
<proteinExistence type="predicted"/>
<dbReference type="InParanoid" id="A8PWP3"/>
<evidence type="ECO:0008006" key="4">
    <source>
        <dbReference type="Google" id="ProtNLM"/>
    </source>
</evidence>
<organism evidence="2 3">
    <name type="scientific">Malassezia globosa (strain ATCC MYA-4612 / CBS 7966)</name>
    <name type="common">Dandruff-associated fungus</name>
    <dbReference type="NCBI Taxonomy" id="425265"/>
    <lineage>
        <taxon>Eukaryota</taxon>
        <taxon>Fungi</taxon>
        <taxon>Dikarya</taxon>
        <taxon>Basidiomycota</taxon>
        <taxon>Ustilaginomycotina</taxon>
        <taxon>Malasseziomycetes</taxon>
        <taxon>Malasseziales</taxon>
        <taxon>Malasseziaceae</taxon>
        <taxon>Malassezia</taxon>
    </lineage>
</organism>
<dbReference type="GO" id="GO:0003677">
    <property type="term" value="F:DNA binding"/>
    <property type="evidence" value="ECO:0007669"/>
    <property type="project" value="TreeGrafter"/>
</dbReference>
<dbReference type="OrthoDB" id="5572844at2759"/>
<protein>
    <recommendedName>
        <fullName evidence="4">cAMP-independent regulatory protein pac2</fullName>
    </recommendedName>
</protein>
<comment type="caution">
    <text evidence="2">The sequence shown here is derived from an EMBL/GenBank/DDBJ whole genome shotgun (WGS) entry which is preliminary data.</text>
</comment>
<dbReference type="InterPro" id="IPR018608">
    <property type="entry name" value="Gti1/Pac2"/>
</dbReference>
<dbReference type="EMBL" id="AAYY01000003">
    <property type="protein sequence ID" value="EDP44688.1"/>
    <property type="molecule type" value="Genomic_DNA"/>
</dbReference>
<dbReference type="RefSeq" id="XP_001731902.1">
    <property type="nucleotide sequence ID" value="XM_001731850.1"/>
</dbReference>
<dbReference type="OMA" id="HIVMDIR"/>
<evidence type="ECO:0000313" key="3">
    <source>
        <dbReference type="Proteomes" id="UP000008837"/>
    </source>
</evidence>
<reference evidence="2 3" key="1">
    <citation type="journal article" date="2007" name="Proc. Natl. Acad. Sci. U.S.A.">
        <title>Dandruff-associated Malassezia genomes reveal convergent and divergent virulence traits shared with plant and human fungal pathogens.</title>
        <authorList>
            <person name="Xu J."/>
            <person name="Saunders C.W."/>
            <person name="Hu P."/>
            <person name="Grant R.A."/>
            <person name="Boekhout T."/>
            <person name="Kuramae E.E."/>
            <person name="Kronstad J.W."/>
            <person name="Deangelis Y.M."/>
            <person name="Reeder N.L."/>
            <person name="Johnstone K.R."/>
            <person name="Leland M."/>
            <person name="Fieno A.M."/>
            <person name="Begley W.M."/>
            <person name="Sun Y."/>
            <person name="Lacey M.P."/>
            <person name="Chaudhary T."/>
            <person name="Keough T."/>
            <person name="Chu L."/>
            <person name="Sears R."/>
            <person name="Yuan B."/>
            <person name="Dawson T.L.Jr."/>
        </authorList>
    </citation>
    <scope>NUCLEOTIDE SEQUENCE [LARGE SCALE GENOMIC DNA]</scope>
    <source>
        <strain evidence="3">ATCC MYA-4612 / CBS 7966</strain>
    </source>
</reference>
<dbReference type="AlphaFoldDB" id="A8PWP3"/>
<name>A8PWP3_MALGO</name>
<evidence type="ECO:0000256" key="1">
    <source>
        <dbReference type="SAM" id="MobiDB-lite"/>
    </source>
</evidence>
<sequence length="463" mass="52046">MQGLTKTEYVQEETDHQPCPSSATYDTHGVSHIGEVATWDSSPLYPSKNIIEFSSSGERRPTYVGYIKSPADAILLLAACDLPDNVRNPNLGPPPRRISRRLLDDERASLIRSGAVFVWDEREAGMRRWTDGRCWSASRVSGCFLTYRELEVRKKNSDTSKDGPRSNLYKSEGLVKQSFSIRTSSNRKLHVISYFNKDDIKSGSLQRVSTDPRITGTGIDSWNVQVDDQEYGEWINRESDFLPKHIMKSQRSREVSLPEAAVPLKRMSSDEESLATVDDRDNARTLVPLNWRAQPAAQFASDMRYARPQRMNIYSDEPLPKRFRYDIRPISPCPPQFATSRGWSPAYDLASVAYPSSSSFYESQRVVPIPSRTYFSIPSYAPNPERPLLPSLCSTARTSEAEKGTLEALASLRSNSTKVPPITALDRVDRSASGMYPASRVRGRPAPVSVTDRHTLQKLSVPM</sequence>
<dbReference type="PANTHER" id="PTHR28027">
    <property type="entry name" value="TRANSCRIPTIONAL REGULATOR MIT1"/>
    <property type="match status" value="1"/>
</dbReference>
<dbReference type="Pfam" id="PF09729">
    <property type="entry name" value="Gti1_Pac2"/>
    <property type="match status" value="1"/>
</dbReference>
<evidence type="ECO:0000313" key="2">
    <source>
        <dbReference type="EMBL" id="EDP44688.1"/>
    </source>
</evidence>
<dbReference type="Proteomes" id="UP000008837">
    <property type="component" value="Unassembled WGS sequence"/>
</dbReference>
<dbReference type="KEGG" id="mgl:MGL_1170"/>
<dbReference type="PANTHER" id="PTHR28027:SF1">
    <property type="entry name" value="CAMP INDEPENDENT REGULATORY PROTEIN (AFU_ORTHOLOGUE AFUA_3G09640)"/>
    <property type="match status" value="1"/>
</dbReference>
<gene>
    <name evidence="2" type="ORF">MGL_1170</name>
</gene>
<accession>A8PWP3</accession>